<keyword evidence="16" id="KW-1185">Reference proteome</keyword>
<evidence type="ECO:0000256" key="1">
    <source>
        <dbReference type="ARBA" id="ARBA00001947"/>
    </source>
</evidence>
<sequence length="224" mass="24725">MRLPEIVIQLVALGFAIAIHESAHAWTADRLGDPTGRWLGRVSLNPLRHVDPIGTVIFPLLLAIMGAPVLGWAKPVPYVPRNLRNPRRDPMLVALAGPASNVLLATGAVLVLLVIRAFVPDFRQLLVAVVNAGALGASGVLAPILYLLFSLAMINTVLAVFNLIPIPPLDGSHVLEFLLPRRWAWHFVQLRQYGMILLFALLWTGFFSLILRPFIRVLSWVLLH</sequence>
<dbReference type="Pfam" id="PF02163">
    <property type="entry name" value="Peptidase_M50"/>
    <property type="match status" value="1"/>
</dbReference>
<keyword evidence="8" id="KW-0378">Hydrolase</keyword>
<organism evidence="15 16">
    <name type="scientific">Thermoanaerobaculum aquaticum</name>
    <dbReference type="NCBI Taxonomy" id="1312852"/>
    <lineage>
        <taxon>Bacteria</taxon>
        <taxon>Pseudomonadati</taxon>
        <taxon>Acidobacteriota</taxon>
        <taxon>Thermoanaerobaculia</taxon>
        <taxon>Thermoanaerobaculales</taxon>
        <taxon>Thermoanaerobaculaceae</taxon>
        <taxon>Thermoanaerobaculum</taxon>
    </lineage>
</organism>
<evidence type="ECO:0000256" key="7">
    <source>
        <dbReference type="ARBA" id="ARBA00022723"/>
    </source>
</evidence>
<dbReference type="GO" id="GO:0046872">
    <property type="term" value="F:metal ion binding"/>
    <property type="evidence" value="ECO:0007669"/>
    <property type="project" value="UniProtKB-KW"/>
</dbReference>
<evidence type="ECO:0000256" key="11">
    <source>
        <dbReference type="ARBA" id="ARBA00023049"/>
    </source>
</evidence>
<feature type="domain" description="Peptidase M50" evidence="14">
    <location>
        <begin position="10"/>
        <end position="181"/>
    </location>
</feature>
<dbReference type="InterPro" id="IPR008915">
    <property type="entry name" value="Peptidase_M50"/>
</dbReference>
<evidence type="ECO:0000256" key="6">
    <source>
        <dbReference type="ARBA" id="ARBA00022692"/>
    </source>
</evidence>
<comment type="cofactor">
    <cofactor evidence="1">
        <name>Zn(2+)</name>
        <dbReference type="ChEBI" id="CHEBI:29105"/>
    </cofactor>
</comment>
<dbReference type="Proteomes" id="UP000027284">
    <property type="component" value="Unassembled WGS sequence"/>
</dbReference>
<dbReference type="InterPro" id="IPR052348">
    <property type="entry name" value="Metallopeptidase_M50B"/>
</dbReference>
<accession>A0A062XMQ7</accession>
<keyword evidence="10 13" id="KW-1133">Transmembrane helix</keyword>
<dbReference type="AlphaFoldDB" id="A0A062XMQ7"/>
<evidence type="ECO:0000256" key="8">
    <source>
        <dbReference type="ARBA" id="ARBA00022801"/>
    </source>
</evidence>
<evidence type="ECO:0000313" key="16">
    <source>
        <dbReference type="Proteomes" id="UP000027284"/>
    </source>
</evidence>
<keyword evidence="6 13" id="KW-0812">Transmembrane</keyword>
<dbReference type="CDD" id="cd06158">
    <property type="entry name" value="S2P-M50_like_1"/>
    <property type="match status" value="1"/>
</dbReference>
<dbReference type="EMBL" id="JMFG01000016">
    <property type="protein sequence ID" value="KDA53847.1"/>
    <property type="molecule type" value="Genomic_DNA"/>
</dbReference>
<evidence type="ECO:0000256" key="5">
    <source>
        <dbReference type="ARBA" id="ARBA00022670"/>
    </source>
</evidence>
<keyword evidence="4" id="KW-1003">Cell membrane</keyword>
<evidence type="ECO:0000256" key="4">
    <source>
        <dbReference type="ARBA" id="ARBA00022475"/>
    </source>
</evidence>
<evidence type="ECO:0000256" key="9">
    <source>
        <dbReference type="ARBA" id="ARBA00022833"/>
    </source>
</evidence>
<comment type="subcellular location">
    <subcellularLocation>
        <location evidence="2">Cell membrane</location>
        <topology evidence="2">Multi-pass membrane protein</topology>
    </subcellularLocation>
</comment>
<keyword evidence="5" id="KW-0645">Protease</keyword>
<evidence type="ECO:0000259" key="14">
    <source>
        <dbReference type="Pfam" id="PF02163"/>
    </source>
</evidence>
<evidence type="ECO:0000256" key="13">
    <source>
        <dbReference type="SAM" id="Phobius"/>
    </source>
</evidence>
<dbReference type="GO" id="GO:0006508">
    <property type="term" value="P:proteolysis"/>
    <property type="evidence" value="ECO:0007669"/>
    <property type="project" value="UniProtKB-KW"/>
</dbReference>
<evidence type="ECO:0000256" key="12">
    <source>
        <dbReference type="ARBA" id="ARBA00023136"/>
    </source>
</evidence>
<protein>
    <recommendedName>
        <fullName evidence="14">Peptidase M50 domain-containing protein</fullName>
    </recommendedName>
</protein>
<dbReference type="PANTHER" id="PTHR35864">
    <property type="entry name" value="ZINC METALLOPROTEASE MJ0611-RELATED"/>
    <property type="match status" value="1"/>
</dbReference>
<evidence type="ECO:0000256" key="10">
    <source>
        <dbReference type="ARBA" id="ARBA00022989"/>
    </source>
</evidence>
<name>A0A062XMQ7_9BACT</name>
<comment type="caution">
    <text evidence="15">The sequence shown here is derived from an EMBL/GenBank/DDBJ whole genome shotgun (WGS) entry which is preliminary data.</text>
</comment>
<feature type="transmembrane region" description="Helical" evidence="13">
    <location>
        <begin position="125"/>
        <end position="149"/>
    </location>
</feature>
<comment type="similarity">
    <text evidence="3">Belongs to the peptidase M50B family.</text>
</comment>
<reference evidence="15 16" key="1">
    <citation type="submission" date="2014-04" db="EMBL/GenBank/DDBJ databases">
        <title>The Genome Sequence of Thermoanaerobaculum aquaticum MP-01, The First Cultivated Group 23 Acidobacterium.</title>
        <authorList>
            <person name="Stamps B.W."/>
            <person name="Losey N.A."/>
            <person name="Lawson P.A."/>
            <person name="Stevenson B.S."/>
        </authorList>
    </citation>
    <scope>NUCLEOTIDE SEQUENCE [LARGE SCALE GENOMIC DNA]</scope>
    <source>
        <strain evidence="15 16">MP-01</strain>
    </source>
</reference>
<feature type="transmembrane region" description="Helical" evidence="13">
    <location>
        <begin position="49"/>
        <end position="71"/>
    </location>
</feature>
<dbReference type="GO" id="GO:0005886">
    <property type="term" value="C:plasma membrane"/>
    <property type="evidence" value="ECO:0007669"/>
    <property type="project" value="UniProtKB-SubCell"/>
</dbReference>
<evidence type="ECO:0000313" key="15">
    <source>
        <dbReference type="EMBL" id="KDA53847.1"/>
    </source>
</evidence>
<dbReference type="PANTHER" id="PTHR35864:SF1">
    <property type="entry name" value="ZINC METALLOPROTEASE YWHC-RELATED"/>
    <property type="match status" value="1"/>
</dbReference>
<evidence type="ECO:0000256" key="3">
    <source>
        <dbReference type="ARBA" id="ARBA00007931"/>
    </source>
</evidence>
<proteinExistence type="inferred from homology"/>
<keyword evidence="7" id="KW-0479">Metal-binding</keyword>
<dbReference type="GO" id="GO:0008237">
    <property type="term" value="F:metallopeptidase activity"/>
    <property type="evidence" value="ECO:0007669"/>
    <property type="project" value="UniProtKB-KW"/>
</dbReference>
<dbReference type="InterPro" id="IPR044537">
    <property type="entry name" value="Rip2-like"/>
</dbReference>
<keyword evidence="9" id="KW-0862">Zinc</keyword>
<evidence type="ECO:0000256" key="2">
    <source>
        <dbReference type="ARBA" id="ARBA00004651"/>
    </source>
</evidence>
<dbReference type="STRING" id="1312852.EG19_02420"/>
<keyword evidence="11" id="KW-0482">Metalloprotease</keyword>
<gene>
    <name evidence="15" type="ORF">EG19_02420</name>
</gene>
<keyword evidence="12 13" id="KW-0472">Membrane</keyword>
<feature type="transmembrane region" description="Helical" evidence="13">
    <location>
        <begin position="92"/>
        <end position="119"/>
    </location>
</feature>
<feature type="transmembrane region" description="Helical" evidence="13">
    <location>
        <begin position="195"/>
        <end position="215"/>
    </location>
</feature>